<dbReference type="EMBL" id="CAXITT010000883">
    <property type="protein sequence ID" value="CAL1546945.1"/>
    <property type="molecule type" value="Genomic_DNA"/>
</dbReference>
<evidence type="ECO:0000313" key="2">
    <source>
        <dbReference type="Proteomes" id="UP001497497"/>
    </source>
</evidence>
<comment type="caution">
    <text evidence="1">The sequence shown here is derived from an EMBL/GenBank/DDBJ whole genome shotgun (WGS) entry which is preliminary data.</text>
</comment>
<dbReference type="AlphaFoldDB" id="A0AAV2IMA5"/>
<gene>
    <name evidence="1" type="ORF">GSLYS_00020322001</name>
</gene>
<evidence type="ECO:0000313" key="1">
    <source>
        <dbReference type="EMBL" id="CAL1546945.1"/>
    </source>
</evidence>
<protein>
    <submittedName>
        <fullName evidence="1">Uncharacterized protein</fullName>
    </submittedName>
</protein>
<proteinExistence type="predicted"/>
<name>A0AAV2IMA5_LYMST</name>
<organism evidence="1 2">
    <name type="scientific">Lymnaea stagnalis</name>
    <name type="common">Great pond snail</name>
    <name type="synonym">Helix stagnalis</name>
    <dbReference type="NCBI Taxonomy" id="6523"/>
    <lineage>
        <taxon>Eukaryota</taxon>
        <taxon>Metazoa</taxon>
        <taxon>Spiralia</taxon>
        <taxon>Lophotrochozoa</taxon>
        <taxon>Mollusca</taxon>
        <taxon>Gastropoda</taxon>
        <taxon>Heterobranchia</taxon>
        <taxon>Euthyneura</taxon>
        <taxon>Panpulmonata</taxon>
        <taxon>Hygrophila</taxon>
        <taxon>Lymnaeoidea</taxon>
        <taxon>Lymnaeidae</taxon>
        <taxon>Lymnaea</taxon>
    </lineage>
</organism>
<dbReference type="Proteomes" id="UP001497497">
    <property type="component" value="Unassembled WGS sequence"/>
</dbReference>
<sequence length="107" mass="11511">MGEWCGCGGNGVDVEGMVWVWREWCGCGGNGVGVEGMVWVWREWCGCGGNVKRKKKKQAYVEKGGGGGEGFESDLTMWGNSIVCGCSFRVGWGVEAHNSAVENGDIR</sequence>
<reference evidence="1 2" key="1">
    <citation type="submission" date="2024-04" db="EMBL/GenBank/DDBJ databases">
        <authorList>
            <consortium name="Genoscope - CEA"/>
            <person name="William W."/>
        </authorList>
    </citation>
    <scope>NUCLEOTIDE SEQUENCE [LARGE SCALE GENOMIC DNA]</scope>
</reference>
<accession>A0AAV2IMA5</accession>
<keyword evidence="2" id="KW-1185">Reference proteome</keyword>